<dbReference type="PANTHER" id="PTHR36587">
    <property type="entry name" value="EXPRESSION SITE-ASSOCIATED GENE 3 (ESAG3)-LIKE PROTEIN"/>
    <property type="match status" value="1"/>
</dbReference>
<dbReference type="AlphaFoldDB" id="A0A1W2GMD1"/>
<dbReference type="RefSeq" id="WP_084374081.1">
    <property type="nucleotide sequence ID" value="NZ_FWYF01000004.1"/>
</dbReference>
<dbReference type="STRING" id="692418.SAMN04488029_3438"/>
<keyword evidence="1" id="KW-1133">Transmembrane helix</keyword>
<dbReference type="OrthoDB" id="3346013at2"/>
<feature type="domain" description="PLOD1-3-like GT" evidence="2">
    <location>
        <begin position="2"/>
        <end position="210"/>
    </location>
</feature>
<feature type="transmembrane region" description="Helical" evidence="1">
    <location>
        <begin position="259"/>
        <end position="281"/>
    </location>
</feature>
<dbReference type="Proteomes" id="UP000192472">
    <property type="component" value="Unassembled WGS sequence"/>
</dbReference>
<accession>A0A1W2GMD1</accession>
<keyword evidence="1" id="KW-0472">Membrane</keyword>
<organism evidence="3 4">
    <name type="scientific">Reichenbachiella faecimaris</name>
    <dbReference type="NCBI Taxonomy" id="692418"/>
    <lineage>
        <taxon>Bacteria</taxon>
        <taxon>Pseudomonadati</taxon>
        <taxon>Bacteroidota</taxon>
        <taxon>Cytophagia</taxon>
        <taxon>Cytophagales</taxon>
        <taxon>Reichenbachiellaceae</taxon>
        <taxon>Reichenbachiella</taxon>
    </lineage>
</organism>
<dbReference type="PANTHER" id="PTHR36587:SF2">
    <property type="entry name" value="EXPRESSION SITE-ASSOCIATED GENE 3 (ESAG3)-LIKE PROTEIN"/>
    <property type="match status" value="1"/>
</dbReference>
<sequence>MKIVTVATHHNDDLERLLISARKFNIEVELIGIGREYIDHYIKTDWLLEYLEGLDDNEIVLYTDGYDSVLLNDTSYIEEEFLKFNHPMVFGTEQNFNCMSSFFGKIGYFLKYPKGKKPYRYINAGGWIGRAGYAREILSKVVGGDDQSLLLKYITKNKTAIGHDIEQRIFSCMAGRTGMEDRDYVLDDNGRIKNTNTGSNPAILHAAGKNFYGLYKVTRKLGFFPEEKFSDEEINQYKKSKFWNTLTAWTTADNYLFHLWLKIIVAILGMATIALILGLIFN</sequence>
<dbReference type="InterPro" id="IPR057589">
    <property type="entry name" value="GT_PLOD"/>
</dbReference>
<name>A0A1W2GMD1_REIFA</name>
<gene>
    <name evidence="3" type="ORF">SAMN04488029_3438</name>
</gene>
<evidence type="ECO:0000313" key="3">
    <source>
        <dbReference type="EMBL" id="SMD37741.1"/>
    </source>
</evidence>
<evidence type="ECO:0000259" key="2">
    <source>
        <dbReference type="Pfam" id="PF25342"/>
    </source>
</evidence>
<dbReference type="EMBL" id="FWYF01000004">
    <property type="protein sequence ID" value="SMD37741.1"/>
    <property type="molecule type" value="Genomic_DNA"/>
</dbReference>
<evidence type="ECO:0000313" key="4">
    <source>
        <dbReference type="Proteomes" id="UP000192472"/>
    </source>
</evidence>
<keyword evidence="1" id="KW-0812">Transmembrane</keyword>
<dbReference type="Pfam" id="PF25342">
    <property type="entry name" value="GT_PLOD"/>
    <property type="match status" value="1"/>
</dbReference>
<keyword evidence="4" id="KW-1185">Reference proteome</keyword>
<protein>
    <recommendedName>
        <fullName evidence="2">PLOD1-3-like GT domain-containing protein</fullName>
    </recommendedName>
</protein>
<evidence type="ECO:0000256" key="1">
    <source>
        <dbReference type="SAM" id="Phobius"/>
    </source>
</evidence>
<dbReference type="CDD" id="cd22997">
    <property type="entry name" value="GT_LH"/>
    <property type="match status" value="1"/>
</dbReference>
<proteinExistence type="predicted"/>
<reference evidence="3 4" key="1">
    <citation type="submission" date="2017-04" db="EMBL/GenBank/DDBJ databases">
        <authorList>
            <person name="Afonso C.L."/>
            <person name="Miller P.J."/>
            <person name="Scott M.A."/>
            <person name="Spackman E."/>
            <person name="Goraichik I."/>
            <person name="Dimitrov K.M."/>
            <person name="Suarez D.L."/>
            <person name="Swayne D.E."/>
        </authorList>
    </citation>
    <scope>NUCLEOTIDE SEQUENCE [LARGE SCALE GENOMIC DNA]</scope>
    <source>
        <strain evidence="3 4">DSM 26133</strain>
    </source>
</reference>